<evidence type="ECO:0000313" key="2">
    <source>
        <dbReference type="EMBL" id="KRK70882.1"/>
    </source>
</evidence>
<dbReference type="STRING" id="1291734.FD02_GL000063"/>
<dbReference type="InterPro" id="IPR036291">
    <property type="entry name" value="NAD(P)-bd_dom_sf"/>
</dbReference>
<evidence type="ECO:0000313" key="3">
    <source>
        <dbReference type="Proteomes" id="UP000051804"/>
    </source>
</evidence>
<evidence type="ECO:0000259" key="1">
    <source>
        <dbReference type="Pfam" id="PF13460"/>
    </source>
</evidence>
<dbReference type="EMBL" id="AZDJ01000030">
    <property type="protein sequence ID" value="KRK70882.1"/>
    <property type="molecule type" value="Genomic_DNA"/>
</dbReference>
<dbReference type="InterPro" id="IPR052718">
    <property type="entry name" value="NmrA-type_oxidoreductase"/>
</dbReference>
<dbReference type="Gene3D" id="3.40.50.720">
    <property type="entry name" value="NAD(P)-binding Rossmann-like Domain"/>
    <property type="match status" value="1"/>
</dbReference>
<dbReference type="Gene3D" id="3.90.25.10">
    <property type="entry name" value="UDP-galactose 4-epimerase, domain 1"/>
    <property type="match status" value="1"/>
</dbReference>
<dbReference type="OrthoDB" id="152510at2"/>
<keyword evidence="3" id="KW-1185">Reference proteome</keyword>
<accession>A0A0R1JTJ7</accession>
<dbReference type="RefSeq" id="WP_054721870.1">
    <property type="nucleotide sequence ID" value="NZ_AZDJ01000030.1"/>
</dbReference>
<dbReference type="PANTHER" id="PTHR47129">
    <property type="entry name" value="QUINONE OXIDOREDUCTASE 2"/>
    <property type="match status" value="1"/>
</dbReference>
<dbReference type="Pfam" id="PF13460">
    <property type="entry name" value="NAD_binding_10"/>
    <property type="match status" value="1"/>
</dbReference>
<gene>
    <name evidence="2" type="ORF">FD02_GL000063</name>
</gene>
<sequence length="281" mass="29586">MTTYAITGATGHFGQRALQYLAAKVPATEILALARNVEKAKQVLPAGIAIRQADYSDPAQMTTALTGVDRLLFVSSLPGGAVSRAEQHANVVTAAKRAGVQFIAYTSFPMADRTTAALAADHQATEHAILDAGLPHSFLRNNWYLENELATLRPAAAGKDFLYSAGAGQVGWALEREYAEAAVNVLLTAAPKAVYEFAGPARTYRDLAEAISGHFAIKSLTDADYQQALIANGVAAGLAGFLTGSMAMIRNGALAEHTTDLPDVLGHDLTPLPAAIQEVLN</sequence>
<proteinExistence type="predicted"/>
<dbReference type="PATRIC" id="fig|1291734.4.peg.66"/>
<dbReference type="PANTHER" id="PTHR47129:SF1">
    <property type="entry name" value="NMRA-LIKE DOMAIN-CONTAINING PROTEIN"/>
    <property type="match status" value="1"/>
</dbReference>
<dbReference type="InterPro" id="IPR016040">
    <property type="entry name" value="NAD(P)-bd_dom"/>
</dbReference>
<feature type="domain" description="NAD(P)-binding" evidence="1">
    <location>
        <begin position="8"/>
        <end position="151"/>
    </location>
</feature>
<reference evidence="2 3" key="1">
    <citation type="journal article" date="2015" name="Genome Announc.">
        <title>Expanding the biotechnology potential of lactobacilli through comparative genomics of 213 strains and associated genera.</title>
        <authorList>
            <person name="Sun Z."/>
            <person name="Harris H.M."/>
            <person name="McCann A."/>
            <person name="Guo C."/>
            <person name="Argimon S."/>
            <person name="Zhang W."/>
            <person name="Yang X."/>
            <person name="Jeffery I.B."/>
            <person name="Cooney J.C."/>
            <person name="Kagawa T.F."/>
            <person name="Liu W."/>
            <person name="Song Y."/>
            <person name="Salvetti E."/>
            <person name="Wrobel A."/>
            <person name="Rasinkangas P."/>
            <person name="Parkhill J."/>
            <person name="Rea M.C."/>
            <person name="O'Sullivan O."/>
            <person name="Ritari J."/>
            <person name="Douillard F.P."/>
            <person name="Paul Ross R."/>
            <person name="Yang R."/>
            <person name="Briner A.E."/>
            <person name="Felis G.E."/>
            <person name="de Vos W.M."/>
            <person name="Barrangou R."/>
            <person name="Klaenhammer T.R."/>
            <person name="Caufield P.W."/>
            <person name="Cui Y."/>
            <person name="Zhang H."/>
            <person name="O'Toole P.W."/>
        </authorList>
    </citation>
    <scope>NUCLEOTIDE SEQUENCE [LARGE SCALE GENOMIC DNA]</scope>
    <source>
        <strain evidence="2 3">JCM 17158</strain>
    </source>
</reference>
<dbReference type="AlphaFoldDB" id="A0A0R1JTJ7"/>
<name>A0A0R1JTJ7_9LACO</name>
<organism evidence="2 3">
    <name type="scientific">Lacticaseibacillus nasuensis JCM 17158</name>
    <dbReference type="NCBI Taxonomy" id="1291734"/>
    <lineage>
        <taxon>Bacteria</taxon>
        <taxon>Bacillati</taxon>
        <taxon>Bacillota</taxon>
        <taxon>Bacilli</taxon>
        <taxon>Lactobacillales</taxon>
        <taxon>Lactobacillaceae</taxon>
        <taxon>Lacticaseibacillus</taxon>
    </lineage>
</organism>
<comment type="caution">
    <text evidence="2">The sequence shown here is derived from an EMBL/GenBank/DDBJ whole genome shotgun (WGS) entry which is preliminary data.</text>
</comment>
<dbReference type="Proteomes" id="UP000051804">
    <property type="component" value="Unassembled WGS sequence"/>
</dbReference>
<protein>
    <recommendedName>
        <fullName evidence="1">NAD(P)-binding domain-containing protein</fullName>
    </recommendedName>
</protein>
<dbReference type="SUPFAM" id="SSF51735">
    <property type="entry name" value="NAD(P)-binding Rossmann-fold domains"/>
    <property type="match status" value="1"/>
</dbReference>